<sequence>MHHPMDDHSKKKVMTQYIHYMPSLRRKIADTKPNEALSSNRILPAMPQTAVFVSRESRVTPDGGEIKPGRKYVSVRGDTFSINFPFPFTHTSLGWFRLALLTIKLHIVPLN</sequence>
<dbReference type="AlphaFoldDB" id="A0AAN8RJH5"/>
<proteinExistence type="predicted"/>
<reference evidence="1 2" key="1">
    <citation type="submission" date="2019-10" db="EMBL/GenBank/DDBJ databases">
        <authorList>
            <person name="Palmer J.M."/>
        </authorList>
    </citation>
    <scope>NUCLEOTIDE SEQUENCE [LARGE SCALE GENOMIC DNA]</scope>
    <source>
        <strain evidence="1 2">TWF718</strain>
    </source>
</reference>
<keyword evidence="2" id="KW-1185">Reference proteome</keyword>
<organism evidence="1 2">
    <name type="scientific">Orbilia javanica</name>
    <dbReference type="NCBI Taxonomy" id="47235"/>
    <lineage>
        <taxon>Eukaryota</taxon>
        <taxon>Fungi</taxon>
        <taxon>Dikarya</taxon>
        <taxon>Ascomycota</taxon>
        <taxon>Pezizomycotina</taxon>
        <taxon>Orbiliomycetes</taxon>
        <taxon>Orbiliales</taxon>
        <taxon>Orbiliaceae</taxon>
        <taxon>Orbilia</taxon>
    </lineage>
</organism>
<comment type="caution">
    <text evidence="1">The sequence shown here is derived from an EMBL/GenBank/DDBJ whole genome shotgun (WGS) entry which is preliminary data.</text>
</comment>
<protein>
    <submittedName>
        <fullName evidence="1">Uncharacterized protein</fullName>
    </submittedName>
</protein>
<evidence type="ECO:0000313" key="2">
    <source>
        <dbReference type="Proteomes" id="UP001313282"/>
    </source>
</evidence>
<evidence type="ECO:0000313" key="1">
    <source>
        <dbReference type="EMBL" id="KAK6348159.1"/>
    </source>
</evidence>
<accession>A0AAN8RJH5</accession>
<dbReference type="EMBL" id="JAVHNR010000003">
    <property type="protein sequence ID" value="KAK6348159.1"/>
    <property type="molecule type" value="Genomic_DNA"/>
</dbReference>
<name>A0AAN8RJH5_9PEZI</name>
<gene>
    <name evidence="1" type="ORF">TWF718_005972</name>
</gene>
<dbReference type="Proteomes" id="UP001313282">
    <property type="component" value="Unassembled WGS sequence"/>
</dbReference>